<feature type="transmembrane region" description="Helical" evidence="1">
    <location>
        <begin position="194"/>
        <end position="215"/>
    </location>
</feature>
<dbReference type="EMBL" id="DS113373">
    <property type="protein sequence ID" value="EAY08702.1"/>
    <property type="molecule type" value="Genomic_DNA"/>
</dbReference>
<evidence type="ECO:0000313" key="3">
    <source>
        <dbReference type="EMBL" id="EAY08702.1"/>
    </source>
</evidence>
<evidence type="ECO:0000259" key="2">
    <source>
        <dbReference type="Pfam" id="PF01833"/>
    </source>
</evidence>
<feature type="domain" description="IPT/TIG" evidence="2">
    <location>
        <begin position="121"/>
        <end position="184"/>
    </location>
</feature>
<evidence type="ECO:0000256" key="1">
    <source>
        <dbReference type="SAM" id="Phobius"/>
    </source>
</evidence>
<evidence type="ECO:0000313" key="4">
    <source>
        <dbReference type="Proteomes" id="UP000001542"/>
    </source>
</evidence>
<reference evidence="3" key="1">
    <citation type="submission" date="2006-10" db="EMBL/GenBank/DDBJ databases">
        <authorList>
            <person name="Amadeo P."/>
            <person name="Zhao Q."/>
            <person name="Wortman J."/>
            <person name="Fraser-Liggett C."/>
            <person name="Carlton J."/>
        </authorList>
    </citation>
    <scope>NUCLEOTIDE SEQUENCE</scope>
    <source>
        <strain evidence="3">G3</strain>
    </source>
</reference>
<organism evidence="3 4">
    <name type="scientific">Trichomonas vaginalis (strain ATCC PRA-98 / G3)</name>
    <dbReference type="NCBI Taxonomy" id="412133"/>
    <lineage>
        <taxon>Eukaryota</taxon>
        <taxon>Metamonada</taxon>
        <taxon>Parabasalia</taxon>
        <taxon>Trichomonadida</taxon>
        <taxon>Trichomonadidae</taxon>
        <taxon>Trichomonas</taxon>
    </lineage>
</organism>
<dbReference type="AlphaFoldDB" id="A2EF92"/>
<keyword evidence="1" id="KW-1133">Transmembrane helix</keyword>
<dbReference type="InParanoid" id="A2EF92"/>
<dbReference type="InterPro" id="IPR013783">
    <property type="entry name" value="Ig-like_fold"/>
</dbReference>
<dbReference type="KEGG" id="tva:4766609"/>
<dbReference type="Pfam" id="PF01833">
    <property type="entry name" value="TIG"/>
    <property type="match status" value="1"/>
</dbReference>
<protein>
    <recommendedName>
        <fullName evidence="2">IPT/TIG domain-containing protein</fullName>
    </recommendedName>
</protein>
<accession>A2EF92</accession>
<dbReference type="VEuPathDB" id="TrichDB:TVAGG3_1030500"/>
<dbReference type="OrthoDB" id="10065366at2759"/>
<gene>
    <name evidence="3" type="ORF">TVAG_079620</name>
</gene>
<dbReference type="InterPro" id="IPR002909">
    <property type="entry name" value="IPT_dom"/>
</dbReference>
<dbReference type="Gene3D" id="2.60.40.10">
    <property type="entry name" value="Immunoglobulins"/>
    <property type="match status" value="1"/>
</dbReference>
<name>A2EF92_TRIV3</name>
<dbReference type="SUPFAM" id="SSF81296">
    <property type="entry name" value="E set domains"/>
    <property type="match status" value="1"/>
</dbReference>
<reference evidence="3" key="2">
    <citation type="journal article" date="2007" name="Science">
        <title>Draft genome sequence of the sexually transmitted pathogen Trichomonas vaginalis.</title>
        <authorList>
            <person name="Carlton J.M."/>
            <person name="Hirt R.P."/>
            <person name="Silva J.C."/>
            <person name="Delcher A.L."/>
            <person name="Schatz M."/>
            <person name="Zhao Q."/>
            <person name="Wortman J.R."/>
            <person name="Bidwell S.L."/>
            <person name="Alsmark U.C.M."/>
            <person name="Besteiro S."/>
            <person name="Sicheritz-Ponten T."/>
            <person name="Noel C.J."/>
            <person name="Dacks J.B."/>
            <person name="Foster P.G."/>
            <person name="Simillion C."/>
            <person name="Van de Peer Y."/>
            <person name="Miranda-Saavedra D."/>
            <person name="Barton G.J."/>
            <person name="Westrop G.D."/>
            <person name="Mueller S."/>
            <person name="Dessi D."/>
            <person name="Fiori P.L."/>
            <person name="Ren Q."/>
            <person name="Paulsen I."/>
            <person name="Zhang H."/>
            <person name="Bastida-Corcuera F.D."/>
            <person name="Simoes-Barbosa A."/>
            <person name="Brown M.T."/>
            <person name="Hayes R.D."/>
            <person name="Mukherjee M."/>
            <person name="Okumura C.Y."/>
            <person name="Schneider R."/>
            <person name="Smith A.J."/>
            <person name="Vanacova S."/>
            <person name="Villalvazo M."/>
            <person name="Haas B.J."/>
            <person name="Pertea M."/>
            <person name="Feldblyum T.V."/>
            <person name="Utterback T.R."/>
            <person name="Shu C.L."/>
            <person name="Osoegawa K."/>
            <person name="de Jong P.J."/>
            <person name="Hrdy I."/>
            <person name="Horvathova L."/>
            <person name="Zubacova Z."/>
            <person name="Dolezal P."/>
            <person name="Malik S.B."/>
            <person name="Logsdon J.M. Jr."/>
            <person name="Henze K."/>
            <person name="Gupta A."/>
            <person name="Wang C.C."/>
            <person name="Dunne R.L."/>
            <person name="Upcroft J.A."/>
            <person name="Upcroft P."/>
            <person name="White O."/>
            <person name="Salzberg S.L."/>
            <person name="Tang P."/>
            <person name="Chiu C.-H."/>
            <person name="Lee Y.-S."/>
            <person name="Embley T.M."/>
            <person name="Coombs G.H."/>
            <person name="Mottram J.C."/>
            <person name="Tachezy J."/>
            <person name="Fraser-Liggett C.M."/>
            <person name="Johnson P.J."/>
        </authorList>
    </citation>
    <scope>NUCLEOTIDE SEQUENCE [LARGE SCALE GENOMIC DNA]</scope>
    <source>
        <strain evidence="3">G3</strain>
    </source>
</reference>
<dbReference type="VEuPathDB" id="TrichDB:TVAG_079620"/>
<keyword evidence="1" id="KW-0812">Transmembrane</keyword>
<sequence>MIFLFSKFLSAENEKIPLHANPNLPKLWHKREFDECDGINTIIVNKTCQCMPGFPFGDPNSTQGCYKCNDQCNKFAICAFPGRCVCKNGYIGDGVKECIVPVPRLDSSNTSYIFTRGGQNTTILTIPYKNFHPDKAYCKFDDQIVKAHTVTNTTIICSSPPIHEGIIKVFASYDNVTWTDENAFAECSYDGIKVSFSFISILIVIGIIIVLIYIYEKHIKPKKIKTPLPSILETNGMDVVPFSEK</sequence>
<proteinExistence type="predicted"/>
<dbReference type="InterPro" id="IPR014756">
    <property type="entry name" value="Ig_E-set"/>
</dbReference>
<dbReference type="Proteomes" id="UP000001542">
    <property type="component" value="Unassembled WGS sequence"/>
</dbReference>
<keyword evidence="4" id="KW-1185">Reference proteome</keyword>
<keyword evidence="1" id="KW-0472">Membrane</keyword>
<dbReference type="RefSeq" id="XP_001320925.1">
    <property type="nucleotide sequence ID" value="XM_001320890.1"/>
</dbReference>